<dbReference type="Pfam" id="PF13193">
    <property type="entry name" value="AMP-binding_C"/>
    <property type="match status" value="1"/>
</dbReference>
<dbReference type="FunFam" id="3.30.300.30:FF:000004">
    <property type="entry name" value="Acetyl-coenzyme A synthetase"/>
    <property type="match status" value="1"/>
</dbReference>
<dbReference type="FunFam" id="3.40.50.12780:FF:000001">
    <property type="entry name" value="Acetyl-coenzyme A synthetase"/>
    <property type="match status" value="1"/>
</dbReference>
<dbReference type="InterPro" id="IPR025110">
    <property type="entry name" value="AMP-bd_C"/>
</dbReference>
<dbReference type="GO" id="GO:0016208">
    <property type="term" value="F:AMP binding"/>
    <property type="evidence" value="ECO:0007669"/>
    <property type="project" value="InterPro"/>
</dbReference>
<comment type="caution">
    <text evidence="12">The sequence shown here is derived from an EMBL/GenBank/DDBJ whole genome shotgun (WGS) entry which is preliminary data.</text>
</comment>
<evidence type="ECO:0000256" key="8">
    <source>
        <dbReference type="RuleBase" id="RU361147"/>
    </source>
</evidence>
<reference evidence="12 13" key="1">
    <citation type="submission" date="2015-02" db="EMBL/GenBank/DDBJ databases">
        <title>Draft Genome Sequences of Two Closely-Related Aflatoxigenic Aspergillus Species Obtained from the Cote d'Ivoire.</title>
        <authorList>
            <person name="Moore G.G."/>
            <person name="Beltz S.B."/>
            <person name="Mack B.M."/>
        </authorList>
    </citation>
    <scope>NUCLEOTIDE SEQUENCE [LARGE SCALE GENOMIC DNA]</scope>
    <source>
        <strain evidence="12 13">SRRC1432</strain>
    </source>
</reference>
<evidence type="ECO:0000256" key="3">
    <source>
        <dbReference type="ARBA" id="ARBA00013275"/>
    </source>
</evidence>
<dbReference type="GO" id="GO:0005829">
    <property type="term" value="C:cytosol"/>
    <property type="evidence" value="ECO:0007669"/>
    <property type="project" value="TreeGrafter"/>
</dbReference>
<comment type="similarity">
    <text evidence="2 8">Belongs to the ATP-dependent AMP-binding enzyme family.</text>
</comment>
<evidence type="ECO:0000256" key="2">
    <source>
        <dbReference type="ARBA" id="ARBA00006432"/>
    </source>
</evidence>
<evidence type="ECO:0000256" key="1">
    <source>
        <dbReference type="ARBA" id="ARBA00000131"/>
    </source>
</evidence>
<dbReference type="InterPro" id="IPR020845">
    <property type="entry name" value="AMP-binding_CS"/>
</dbReference>
<evidence type="ECO:0000313" key="13">
    <source>
        <dbReference type="Proteomes" id="UP000034947"/>
    </source>
</evidence>
<dbReference type="PANTHER" id="PTHR24095">
    <property type="entry name" value="ACETYL-COENZYME A SYNTHETASE"/>
    <property type="match status" value="1"/>
</dbReference>
<evidence type="ECO:0000256" key="4">
    <source>
        <dbReference type="ARBA" id="ARBA00022598"/>
    </source>
</evidence>
<accession>A0A0F8U4R7</accession>
<dbReference type="GO" id="GO:0003987">
    <property type="term" value="F:acetate-CoA ligase activity"/>
    <property type="evidence" value="ECO:0007669"/>
    <property type="project" value="UniProtKB-UniRule"/>
</dbReference>
<dbReference type="PANTHER" id="PTHR24095:SF14">
    <property type="entry name" value="ACETYL-COENZYME A SYNTHETASE 1"/>
    <property type="match status" value="1"/>
</dbReference>
<dbReference type="CDD" id="cd05966">
    <property type="entry name" value="ACS"/>
    <property type="match status" value="1"/>
</dbReference>
<dbReference type="EC" id="6.2.1.1" evidence="3 8"/>
<dbReference type="Gene3D" id="3.40.50.12780">
    <property type="entry name" value="N-terminal domain of ligase-like"/>
    <property type="match status" value="1"/>
</dbReference>
<dbReference type="InterPro" id="IPR045851">
    <property type="entry name" value="AMP-bd_C_sf"/>
</dbReference>
<dbReference type="InterPro" id="IPR042099">
    <property type="entry name" value="ANL_N_sf"/>
</dbReference>
<name>A0A0F8U4R7_9EURO</name>
<keyword evidence="6 8" id="KW-0067">ATP-binding</keyword>
<dbReference type="SUPFAM" id="SSF56801">
    <property type="entry name" value="Acetyl-CoA synthetase-like"/>
    <property type="match status" value="1"/>
</dbReference>
<evidence type="ECO:0000259" key="11">
    <source>
        <dbReference type="Pfam" id="PF16177"/>
    </source>
</evidence>
<evidence type="ECO:0000259" key="9">
    <source>
        <dbReference type="Pfam" id="PF00501"/>
    </source>
</evidence>
<gene>
    <name evidence="12" type="ORF">AOCH_007261</name>
</gene>
<sequence>MSGGSGTPPKSSVVVEAHEVDTFHVPKAFYEKHPTGTHLKDLDDYKKLYEESIRHPHTFWARMARELLTFDRDFQTTHVGSLANGDNAWFVEGRLNASFNCVDRHALKNPDKVAIIYEADEPNEGRTITYGELLREVSRVAWVLKQRGVKKGDTVAIYLPMIPEAVIAFLACSRIGAVHSVVFAGFSSDSLRDRVLDAGSKVVITTDEGKRGGKAIGTKRIVDEALKQCPEVTSVLVYKRTGADVPWTEGRDVWWHEEVEKYPCYLAPESMNSEDPLFLLYTSGSTGKPKGVMHTTAGYLLGAAMTGKYVFDIHEDDRYFCGGDVGWITGHTYVVYAPLLLGCATVVFESTPAYPNFSRYWDVIEQHKVTQFYVAPTALRLLKRAGDEHIHHKMEHLRILGSVGEPIAAEIWKWYFEKVGKEEAHICDTYWQTETGSNVITPLGGITPTKPGSASLPFFGIEPAIIDPVSGEEILGNDVEGVLAFKQPWPSMARTVWGAHKRYMDTYLNVYKGYYFTGDGAGRDHEGYYWIRGRVDDVVNVSGHRLSTAEIEAALIEHHMVAEAAVVGIADELTGQAVNAFVSLKEGNETNDQVRKDLVMQVRKSIGPFAAPKAVFVVDDLPKTRSGKIMRRILRKILSGEEDSLGDTSTLSDPSVVDRIIATVHAARGK</sequence>
<dbReference type="EMBL" id="JYKN01002911">
    <property type="protein sequence ID" value="KKK14709.1"/>
    <property type="molecule type" value="Genomic_DNA"/>
</dbReference>
<keyword evidence="13" id="KW-1185">Reference proteome</keyword>
<protein>
    <recommendedName>
        <fullName evidence="7 8">Acetyl-coenzyme A synthetase</fullName>
        <ecNumber evidence="3 8">6.2.1.1</ecNumber>
    </recommendedName>
</protein>
<keyword evidence="5 8" id="KW-0547">Nucleotide-binding</keyword>
<proteinExistence type="inferred from homology"/>
<evidence type="ECO:0000259" key="10">
    <source>
        <dbReference type="Pfam" id="PF13193"/>
    </source>
</evidence>
<organism evidence="12 13">
    <name type="scientific">Aspergillus ochraceoroseus</name>
    <dbReference type="NCBI Taxonomy" id="138278"/>
    <lineage>
        <taxon>Eukaryota</taxon>
        <taxon>Fungi</taxon>
        <taxon>Dikarya</taxon>
        <taxon>Ascomycota</taxon>
        <taxon>Pezizomycotina</taxon>
        <taxon>Eurotiomycetes</taxon>
        <taxon>Eurotiomycetidae</taxon>
        <taxon>Eurotiales</taxon>
        <taxon>Aspergillaceae</taxon>
        <taxon>Aspergillus</taxon>
        <taxon>Aspergillus subgen. Nidulantes</taxon>
    </lineage>
</organism>
<evidence type="ECO:0000256" key="6">
    <source>
        <dbReference type="ARBA" id="ARBA00022840"/>
    </source>
</evidence>
<keyword evidence="4 8" id="KW-0436">Ligase</keyword>
<dbReference type="Pfam" id="PF00501">
    <property type="entry name" value="AMP-binding"/>
    <property type="match status" value="1"/>
</dbReference>
<feature type="domain" description="AMP-dependent synthetase/ligase" evidence="9">
    <location>
        <begin position="103"/>
        <end position="492"/>
    </location>
</feature>
<dbReference type="InterPro" id="IPR011904">
    <property type="entry name" value="Ac_CoA_lig"/>
</dbReference>
<dbReference type="Pfam" id="PF16177">
    <property type="entry name" value="ACAS_N"/>
    <property type="match status" value="1"/>
</dbReference>
<dbReference type="VEuPathDB" id="FungiDB:P175DRAFT_0504149"/>
<dbReference type="NCBIfam" id="NF001208">
    <property type="entry name" value="PRK00174.1"/>
    <property type="match status" value="1"/>
</dbReference>
<dbReference type="AlphaFoldDB" id="A0A0F8U4R7"/>
<dbReference type="PROSITE" id="PS00455">
    <property type="entry name" value="AMP_BINDING"/>
    <property type="match status" value="1"/>
</dbReference>
<dbReference type="InterPro" id="IPR032387">
    <property type="entry name" value="ACAS_N"/>
</dbReference>
<dbReference type="Gene3D" id="3.30.300.30">
    <property type="match status" value="1"/>
</dbReference>
<evidence type="ECO:0000256" key="7">
    <source>
        <dbReference type="ARBA" id="ARBA00073617"/>
    </source>
</evidence>
<feature type="domain" description="AMP-binding enzyme C-terminal" evidence="10">
    <location>
        <begin position="550"/>
        <end position="628"/>
    </location>
</feature>
<evidence type="ECO:0000256" key="5">
    <source>
        <dbReference type="ARBA" id="ARBA00022741"/>
    </source>
</evidence>
<dbReference type="Proteomes" id="UP000034947">
    <property type="component" value="Unassembled WGS sequence"/>
</dbReference>
<dbReference type="InterPro" id="IPR000873">
    <property type="entry name" value="AMP-dep_synth/lig_dom"/>
</dbReference>
<evidence type="ECO:0000313" key="12">
    <source>
        <dbReference type="EMBL" id="KKK14709.1"/>
    </source>
</evidence>
<feature type="domain" description="Acetyl-coenzyme A synthetase N-terminal" evidence="11">
    <location>
        <begin position="45"/>
        <end position="101"/>
    </location>
</feature>
<comment type="catalytic activity">
    <reaction evidence="1 8">
        <text>acetate + ATP + CoA = acetyl-CoA + AMP + diphosphate</text>
        <dbReference type="Rhea" id="RHEA:23176"/>
        <dbReference type="ChEBI" id="CHEBI:30089"/>
        <dbReference type="ChEBI" id="CHEBI:30616"/>
        <dbReference type="ChEBI" id="CHEBI:33019"/>
        <dbReference type="ChEBI" id="CHEBI:57287"/>
        <dbReference type="ChEBI" id="CHEBI:57288"/>
        <dbReference type="ChEBI" id="CHEBI:456215"/>
        <dbReference type="EC" id="6.2.1.1"/>
    </reaction>
</comment>
<dbReference type="GO" id="GO:0019427">
    <property type="term" value="P:acetyl-CoA biosynthetic process from acetate"/>
    <property type="evidence" value="ECO:0007669"/>
    <property type="project" value="InterPro"/>
</dbReference>
<dbReference type="OrthoDB" id="1706066at2759"/>
<dbReference type="NCBIfam" id="TIGR02188">
    <property type="entry name" value="Ac_CoA_lig_AcsA"/>
    <property type="match status" value="1"/>
</dbReference>
<dbReference type="GO" id="GO:0005524">
    <property type="term" value="F:ATP binding"/>
    <property type="evidence" value="ECO:0007669"/>
    <property type="project" value="UniProtKB-UniRule"/>
</dbReference>